<dbReference type="AlphaFoldDB" id="A0A0H5BIU0"/>
<dbReference type="EMBL" id="HBEM01001244">
    <property type="protein sequence ID" value="CAD8429791.1"/>
    <property type="molecule type" value="Transcribed_RNA"/>
</dbReference>
<evidence type="ECO:0000313" key="3">
    <source>
        <dbReference type="EMBL" id="CAD8429791.1"/>
    </source>
</evidence>
<evidence type="ECO:0000313" key="2">
    <source>
        <dbReference type="EMBL" id="CAD8429789.1"/>
    </source>
</evidence>
<geneLocation type="nucleomorph" evidence="1"/>
<evidence type="ECO:0000313" key="1">
    <source>
        <dbReference type="EMBL" id="BAS01978.1"/>
    </source>
</evidence>
<name>A0A0H5BIU0_9EUKA</name>
<keyword evidence="1" id="KW-0542">Nucleomorph</keyword>
<sequence>MYNTKEIMVLLNLMHIEMHGINIDKTKLKNIINKFFPSITTDQERDKTFNLLELDVDTMYIEGDKKISSIQNSFTNSGKNFERGSKFPTSDIKYENKELNNNTEVCTNSTPSEVK</sequence>
<reference evidence="1" key="1">
    <citation type="journal article" date="2015" name="Genome Biol. Evol.">
        <title>Nucleomorph Genome Sequences of Two Chlorarachniophytes, Amorphochlora amoebiformis and Lotharella vacuolata.</title>
        <authorList>
            <person name="Suzuki S."/>
            <person name="Shirato S."/>
            <person name="Hirakawa Y."/>
            <person name="Ishida K."/>
        </authorList>
    </citation>
    <scope>NUCLEOTIDE SEQUENCE</scope>
    <source>
        <strain evidence="1">CCMP2058</strain>
    </source>
</reference>
<gene>
    <name evidence="2" type="ORF">LAMO00422_LOCUS915</name>
    <name evidence="3" type="ORF">LAMO00422_LOCUS916</name>
</gene>
<dbReference type="EMBL" id="HBEM01001243">
    <property type="protein sequence ID" value="CAD8429789.1"/>
    <property type="molecule type" value="Transcribed_RNA"/>
</dbReference>
<dbReference type="EMBL" id="AB996604">
    <property type="protein sequence ID" value="BAS01978.1"/>
    <property type="molecule type" value="Genomic_DNA"/>
</dbReference>
<protein>
    <submittedName>
        <fullName evidence="1">Uncharacterized protein</fullName>
    </submittedName>
</protein>
<reference evidence="2" key="2">
    <citation type="submission" date="2021-01" db="EMBL/GenBank/DDBJ databases">
        <authorList>
            <person name="Corre E."/>
            <person name="Pelletier E."/>
            <person name="Niang G."/>
            <person name="Scheremetjew M."/>
            <person name="Finn R."/>
            <person name="Kale V."/>
            <person name="Holt S."/>
            <person name="Cochrane G."/>
            <person name="Meng A."/>
            <person name="Brown T."/>
            <person name="Cohen L."/>
        </authorList>
    </citation>
    <scope>NUCLEOTIDE SEQUENCE</scope>
    <source>
        <strain evidence="2">CCMP2058</strain>
    </source>
</reference>
<proteinExistence type="predicted"/>
<accession>A0A0H5BIU0</accession>
<organism evidence="1">
    <name type="scientific">Amorphochlora amoebiformis</name>
    <dbReference type="NCBI Taxonomy" id="1561963"/>
    <lineage>
        <taxon>Eukaryota</taxon>
        <taxon>Sar</taxon>
        <taxon>Rhizaria</taxon>
        <taxon>Cercozoa</taxon>
        <taxon>Chlorarachniophyceae</taxon>
        <taxon>Amorphochlora</taxon>
    </lineage>
</organism>